<comment type="caution">
    <text evidence="1">The sequence shown here is derived from an EMBL/GenBank/DDBJ whole genome shotgun (WGS) entry which is preliminary data.</text>
</comment>
<accession>A0A317YBF3</accession>
<dbReference type="ExpressionAtlas" id="A0A317YBF3">
    <property type="expression patterns" value="baseline"/>
</dbReference>
<dbReference type="PANTHER" id="PTHR46635:SF1">
    <property type="entry name" value="GLYCOSYL TRANSFERASE FAMILY 1 PROTEIN"/>
    <property type="match status" value="1"/>
</dbReference>
<dbReference type="PANTHER" id="PTHR46635">
    <property type="entry name" value="GLYCOSYL TRANSFERASE FAMILY 1 PROTEIN"/>
    <property type="match status" value="1"/>
</dbReference>
<dbReference type="Proteomes" id="UP000251960">
    <property type="component" value="Chromosome 1"/>
</dbReference>
<gene>
    <name evidence="1" type="ORF">Zm00014a_039321</name>
</gene>
<sequence>MTEEALELLCEVVRDTSSSFTSWQGPVRHSCHLLIHLLFIVRVTAGPSPLAPVRLALQANLDWRVCVSAVSVVFSLEDGPCGNIWGAIGVPVSILPEDANLPISVDWLDYDGILVNSIEARPILSRILSQSQMFDLDHVSVASYSLLHEPFKSIPIIWTVHEYSLAHRAKEYNMSGMIQLIKAWKDVFSRTNVIVFPNYILPVMYAALDSGNYFVIPGPTQKHFRLTDLLLKVTMKM</sequence>
<evidence type="ECO:0000313" key="1">
    <source>
        <dbReference type="EMBL" id="PWZ55959.1"/>
    </source>
</evidence>
<name>A0A317YBF3_MAIZE</name>
<reference evidence="1" key="1">
    <citation type="journal article" date="2018" name="Nat. Genet.">
        <title>Extensive intraspecific gene order and gene structural variations between Mo17 and other maize genomes.</title>
        <authorList>
            <person name="Sun S."/>
            <person name="Zhou Y."/>
            <person name="Chen J."/>
            <person name="Shi J."/>
            <person name="Zhao H."/>
            <person name="Zhao H."/>
            <person name="Song W."/>
            <person name="Zhang M."/>
            <person name="Cui Y."/>
            <person name="Dong X."/>
            <person name="Liu H."/>
            <person name="Ma X."/>
            <person name="Jiao Y."/>
            <person name="Wang B."/>
            <person name="Wei X."/>
            <person name="Stein J.C."/>
            <person name="Glaubitz J.C."/>
            <person name="Lu F."/>
            <person name="Yu G."/>
            <person name="Liang C."/>
            <person name="Fengler K."/>
            <person name="Li B."/>
            <person name="Rafalski A."/>
            <person name="Schnable P.S."/>
            <person name="Ware D.H."/>
            <person name="Buckler E.S."/>
            <person name="Lai J."/>
        </authorList>
    </citation>
    <scope>NUCLEOTIDE SEQUENCE [LARGE SCALE GENOMIC DNA]</scope>
    <source>
        <tissue evidence="1">Seedling</tissue>
    </source>
</reference>
<dbReference type="AlphaFoldDB" id="A0A317YBF3"/>
<proteinExistence type="predicted"/>
<dbReference type="EMBL" id="NCVQ01000001">
    <property type="protein sequence ID" value="PWZ55959.1"/>
    <property type="molecule type" value="Genomic_DNA"/>
</dbReference>
<organism evidence="1">
    <name type="scientific">Zea mays</name>
    <name type="common">Maize</name>
    <dbReference type="NCBI Taxonomy" id="4577"/>
    <lineage>
        <taxon>Eukaryota</taxon>
        <taxon>Viridiplantae</taxon>
        <taxon>Streptophyta</taxon>
        <taxon>Embryophyta</taxon>
        <taxon>Tracheophyta</taxon>
        <taxon>Spermatophyta</taxon>
        <taxon>Magnoliopsida</taxon>
        <taxon>Liliopsida</taxon>
        <taxon>Poales</taxon>
        <taxon>Poaceae</taxon>
        <taxon>PACMAD clade</taxon>
        <taxon>Panicoideae</taxon>
        <taxon>Andropogonodae</taxon>
        <taxon>Andropogoneae</taxon>
        <taxon>Tripsacinae</taxon>
        <taxon>Zea</taxon>
    </lineage>
</organism>
<protein>
    <submittedName>
        <fullName evidence="1">Uncharacterized protein</fullName>
    </submittedName>
</protein>